<evidence type="ECO:0000313" key="2">
    <source>
        <dbReference type="Proteomes" id="UP000828941"/>
    </source>
</evidence>
<accession>A0ACB9LX94</accession>
<protein>
    <submittedName>
        <fullName evidence="1">Uncharacterized protein</fullName>
    </submittedName>
</protein>
<reference evidence="1 2" key="1">
    <citation type="journal article" date="2022" name="DNA Res.">
        <title>Chromosomal-level genome assembly of the orchid tree Bauhinia variegata (Leguminosae; Cercidoideae) supports the allotetraploid origin hypothesis of Bauhinia.</title>
        <authorList>
            <person name="Zhong Y."/>
            <person name="Chen Y."/>
            <person name="Zheng D."/>
            <person name="Pang J."/>
            <person name="Liu Y."/>
            <person name="Luo S."/>
            <person name="Meng S."/>
            <person name="Qian L."/>
            <person name="Wei D."/>
            <person name="Dai S."/>
            <person name="Zhou R."/>
        </authorList>
    </citation>
    <scope>NUCLEOTIDE SEQUENCE [LARGE SCALE GENOMIC DNA]</scope>
    <source>
        <strain evidence="1">BV-YZ2020</strain>
    </source>
</reference>
<evidence type="ECO:0000313" key="1">
    <source>
        <dbReference type="EMBL" id="KAI4316347.1"/>
    </source>
</evidence>
<sequence>MKKRFRVWVYKEGEPPIFHRGPMNDIYSIEGQFIDELESDKSPFLAKHPNQALVFFLPISVVNIIVYVYRPYTNYSRARLQNIVKDYIDLVSHRYPYWNRSQGADHFLLSCHDWAPDVSSAYPRLFKHLIRVLCNANTSEGFQPLRDVPLPEIKIPYGKLGQAHMGQPHNKRSIFAFFAGGDHGYARSILFRCWKGKDKDIQVHDYLPKTLNYSASMSQSMYCLCPSGYEVASPRVVESIYAGCVPVIISDDYVLPFSDVLNWTQISVHITISKIPCLKEILKGISMKDYLEKQRRVIQVQRHFVIHRPAKPYDLMYMVMHSLWLRRLNLRLTP</sequence>
<keyword evidence="2" id="KW-1185">Reference proteome</keyword>
<organism evidence="1 2">
    <name type="scientific">Bauhinia variegata</name>
    <name type="common">Purple orchid tree</name>
    <name type="synonym">Phanera variegata</name>
    <dbReference type="NCBI Taxonomy" id="167791"/>
    <lineage>
        <taxon>Eukaryota</taxon>
        <taxon>Viridiplantae</taxon>
        <taxon>Streptophyta</taxon>
        <taxon>Embryophyta</taxon>
        <taxon>Tracheophyta</taxon>
        <taxon>Spermatophyta</taxon>
        <taxon>Magnoliopsida</taxon>
        <taxon>eudicotyledons</taxon>
        <taxon>Gunneridae</taxon>
        <taxon>Pentapetalae</taxon>
        <taxon>rosids</taxon>
        <taxon>fabids</taxon>
        <taxon>Fabales</taxon>
        <taxon>Fabaceae</taxon>
        <taxon>Cercidoideae</taxon>
        <taxon>Cercideae</taxon>
        <taxon>Bauhiniinae</taxon>
        <taxon>Bauhinia</taxon>
    </lineage>
</organism>
<proteinExistence type="predicted"/>
<dbReference type="EMBL" id="CM039435">
    <property type="protein sequence ID" value="KAI4316347.1"/>
    <property type="molecule type" value="Genomic_DNA"/>
</dbReference>
<comment type="caution">
    <text evidence="1">The sequence shown here is derived from an EMBL/GenBank/DDBJ whole genome shotgun (WGS) entry which is preliminary data.</text>
</comment>
<dbReference type="Proteomes" id="UP000828941">
    <property type="component" value="Chromosome 10"/>
</dbReference>
<gene>
    <name evidence="1" type="ORF">L6164_024335</name>
</gene>
<name>A0ACB9LX94_BAUVA</name>